<dbReference type="InterPro" id="IPR000477">
    <property type="entry name" value="RT_dom"/>
</dbReference>
<dbReference type="PROSITE" id="PS50878">
    <property type="entry name" value="RT_POL"/>
    <property type="match status" value="1"/>
</dbReference>
<dbReference type="EMBL" id="JBJJXI010000111">
    <property type="protein sequence ID" value="KAL3391221.1"/>
    <property type="molecule type" value="Genomic_DNA"/>
</dbReference>
<dbReference type="GO" id="GO:0071897">
    <property type="term" value="P:DNA biosynthetic process"/>
    <property type="evidence" value="ECO:0007669"/>
    <property type="project" value="UniProtKB-ARBA"/>
</dbReference>
<dbReference type="PANTHER" id="PTHR33332">
    <property type="entry name" value="REVERSE TRANSCRIPTASE DOMAIN-CONTAINING PROTEIN"/>
    <property type="match status" value="1"/>
</dbReference>
<proteinExistence type="predicted"/>
<reference evidence="2 3" key="1">
    <citation type="journal article" date="2024" name="bioRxiv">
        <title>A reference genome for Trichogramma kaykai: A tiny desert-dwelling parasitoid wasp with competing sex-ratio distorters.</title>
        <authorList>
            <person name="Culotta J."/>
            <person name="Lindsey A.R."/>
        </authorList>
    </citation>
    <scope>NUCLEOTIDE SEQUENCE [LARGE SCALE GENOMIC DNA]</scope>
    <source>
        <strain evidence="2 3">KSX58</strain>
    </source>
</reference>
<keyword evidence="3" id="KW-1185">Reference proteome</keyword>
<sequence>MDGTGGQSAQWRTLRELGIIAAKNRNGSPLHTFEAQELMEHYSAVTCRHPPCTDEELAAVIETPTLHDAQPFTFRHVDGVEVLATMHACLSKSKGQSCDSISMRYLKDSLHIIMPFFTRICNTIKDTCHYPSVYLRSLIIPLSKKSNPENPSDTRPVANLCHLAKVLDTLLTRQMMNYLESNELLSPLQSGFRARHSTQTALLNLLEDVRFAVEKKKVTVLILFDFSKAFDSLSHKILLARLRAMNFSGDSLRLIHSYLTGRSQAVLYLDGTTTEFMPNTSGIPQGSSPGPVLYENSVVQALNFTSSTCALFADDLQCYRSNRRGRLADVIEALNRDAASILDWAAASGLTVNAAKTKAILLGSIQQLMRIDKTSLPPLRVGDAVIPLSSSVNDLGVTLSENLTWNEHISRPCSSVHRVLYKLKYSGYFLSGTLKRRLVFSLVMPIFDYACLTFYDLSDYLNTKLQRLFHVLVRFIFGLRRDTTLRPYLEELHCLSMADRRKYFLAMLTWRVLQTGLPGYLDQRLRRLDATIRRSARLAGDQPGVFDIRRCRTNAYAGSFSRSAMTLWESLPGSVGRHRREGGFKAALLAYLAEDR</sequence>
<dbReference type="SUPFAM" id="SSF56672">
    <property type="entry name" value="DNA/RNA polymerases"/>
    <property type="match status" value="1"/>
</dbReference>
<comment type="caution">
    <text evidence="2">The sequence shown here is derived from an EMBL/GenBank/DDBJ whole genome shotgun (WGS) entry which is preliminary data.</text>
</comment>
<organism evidence="2 3">
    <name type="scientific">Trichogramma kaykai</name>
    <dbReference type="NCBI Taxonomy" id="54128"/>
    <lineage>
        <taxon>Eukaryota</taxon>
        <taxon>Metazoa</taxon>
        <taxon>Ecdysozoa</taxon>
        <taxon>Arthropoda</taxon>
        <taxon>Hexapoda</taxon>
        <taxon>Insecta</taxon>
        <taxon>Pterygota</taxon>
        <taxon>Neoptera</taxon>
        <taxon>Endopterygota</taxon>
        <taxon>Hymenoptera</taxon>
        <taxon>Apocrita</taxon>
        <taxon>Proctotrupomorpha</taxon>
        <taxon>Chalcidoidea</taxon>
        <taxon>Trichogrammatidae</taxon>
        <taxon>Trichogramma</taxon>
    </lineage>
</organism>
<feature type="domain" description="Reverse transcriptase" evidence="1">
    <location>
        <begin position="123"/>
        <end position="399"/>
    </location>
</feature>
<evidence type="ECO:0000259" key="1">
    <source>
        <dbReference type="PROSITE" id="PS50878"/>
    </source>
</evidence>
<dbReference type="AlphaFoldDB" id="A0ABD2WEA5"/>
<name>A0ABD2WEA5_9HYME</name>
<accession>A0ABD2WEA5</accession>
<evidence type="ECO:0000313" key="3">
    <source>
        <dbReference type="Proteomes" id="UP001627154"/>
    </source>
</evidence>
<dbReference type="Proteomes" id="UP001627154">
    <property type="component" value="Unassembled WGS sequence"/>
</dbReference>
<evidence type="ECO:0000313" key="2">
    <source>
        <dbReference type="EMBL" id="KAL3391221.1"/>
    </source>
</evidence>
<dbReference type="CDD" id="cd01650">
    <property type="entry name" value="RT_nLTR_like"/>
    <property type="match status" value="1"/>
</dbReference>
<gene>
    <name evidence="2" type="ORF">TKK_013962</name>
</gene>
<dbReference type="Pfam" id="PF00078">
    <property type="entry name" value="RVT_1"/>
    <property type="match status" value="1"/>
</dbReference>
<protein>
    <recommendedName>
        <fullName evidence="1">Reverse transcriptase domain-containing protein</fullName>
    </recommendedName>
</protein>
<dbReference type="InterPro" id="IPR043502">
    <property type="entry name" value="DNA/RNA_pol_sf"/>
</dbReference>